<reference evidence="2 3" key="1">
    <citation type="submission" date="2019-07" db="EMBL/GenBank/DDBJ databases">
        <authorList>
            <person name="Kim J."/>
        </authorList>
    </citation>
    <scope>NUCLEOTIDE SEQUENCE [LARGE SCALE GENOMIC DNA]</scope>
    <source>
        <strain evidence="2 3">N4</strain>
    </source>
</reference>
<keyword evidence="1" id="KW-0812">Transmembrane</keyword>
<comment type="caution">
    <text evidence="2">The sequence shown here is derived from an EMBL/GenBank/DDBJ whole genome shotgun (WGS) entry which is preliminary data.</text>
</comment>
<feature type="transmembrane region" description="Helical" evidence="1">
    <location>
        <begin position="6"/>
        <end position="22"/>
    </location>
</feature>
<evidence type="ECO:0000313" key="2">
    <source>
        <dbReference type="EMBL" id="TVX85220.1"/>
    </source>
</evidence>
<keyword evidence="1" id="KW-0472">Membrane</keyword>
<keyword evidence="1" id="KW-1133">Transmembrane helix</keyword>
<organism evidence="2 3">
    <name type="scientific">Paenibacillus agilis</name>
    <dbReference type="NCBI Taxonomy" id="3020863"/>
    <lineage>
        <taxon>Bacteria</taxon>
        <taxon>Bacillati</taxon>
        <taxon>Bacillota</taxon>
        <taxon>Bacilli</taxon>
        <taxon>Bacillales</taxon>
        <taxon>Paenibacillaceae</taxon>
        <taxon>Paenibacillus</taxon>
    </lineage>
</organism>
<dbReference type="InterPro" id="IPR010001">
    <property type="entry name" value="BofA"/>
</dbReference>
<gene>
    <name evidence="2" type="ORF">FPZ44_25180</name>
</gene>
<dbReference type="RefSeq" id="WP_144995242.1">
    <property type="nucleotide sequence ID" value="NZ_VNJK01000008.1"/>
</dbReference>
<proteinExistence type="predicted"/>
<sequence>MRLIVIVVLAVSLLLLMGMLLRNKEARRGMSWFMLHAIGAFVMLYLVNSTGLGMDVEVAVNPLTLITVGLFGVPGLAGIVFLKMAVLI</sequence>
<dbReference type="AlphaFoldDB" id="A0A559ICI0"/>
<feature type="transmembrane region" description="Helical" evidence="1">
    <location>
        <begin position="59"/>
        <end position="82"/>
    </location>
</feature>
<feature type="transmembrane region" description="Helical" evidence="1">
    <location>
        <begin position="29"/>
        <end position="47"/>
    </location>
</feature>
<evidence type="ECO:0000256" key="1">
    <source>
        <dbReference type="SAM" id="Phobius"/>
    </source>
</evidence>
<dbReference type="EMBL" id="VNJK01000008">
    <property type="protein sequence ID" value="TVX85220.1"/>
    <property type="molecule type" value="Genomic_DNA"/>
</dbReference>
<evidence type="ECO:0000313" key="3">
    <source>
        <dbReference type="Proteomes" id="UP000318102"/>
    </source>
</evidence>
<keyword evidence="3" id="KW-1185">Reference proteome</keyword>
<protein>
    <submittedName>
        <fullName evidence="2">Transcriptional regulator</fullName>
    </submittedName>
</protein>
<dbReference type="Pfam" id="PF07441">
    <property type="entry name" value="BofA"/>
    <property type="match status" value="1"/>
</dbReference>
<dbReference type="OrthoDB" id="2659295at2"/>
<dbReference type="Proteomes" id="UP000318102">
    <property type="component" value="Unassembled WGS sequence"/>
</dbReference>
<accession>A0A559ICI0</accession>
<name>A0A559ICI0_9BACL</name>